<protein>
    <recommendedName>
        <fullName evidence="5">Putative 3-methyladenine DNA glycosylase</fullName>
        <ecNumber evidence="5">3.2.2.-</ecNumber>
    </recommendedName>
</protein>
<dbReference type="Proteomes" id="UP000250070">
    <property type="component" value="Unassembled WGS sequence"/>
</dbReference>
<comment type="similarity">
    <text evidence="1 5">Belongs to the DNA glycosylase MPG family.</text>
</comment>
<evidence type="ECO:0000256" key="3">
    <source>
        <dbReference type="ARBA" id="ARBA00022801"/>
    </source>
</evidence>
<keyword evidence="2 5" id="KW-0227">DNA damage</keyword>
<dbReference type="InterPro" id="IPR011034">
    <property type="entry name" value="Formyl_transferase-like_C_sf"/>
</dbReference>
<dbReference type="FunFam" id="3.10.300.10:FF:000001">
    <property type="entry name" value="Putative 3-methyladenine DNA glycosylase"/>
    <property type="match status" value="1"/>
</dbReference>
<dbReference type="SUPFAM" id="SSF50486">
    <property type="entry name" value="FMT C-terminal domain-like"/>
    <property type="match status" value="1"/>
</dbReference>
<dbReference type="STRING" id="54005.HMPREF3229_00771"/>
<dbReference type="GO" id="GO:0003905">
    <property type="term" value="F:alkylbase DNA N-glycosylase activity"/>
    <property type="evidence" value="ECO:0007669"/>
    <property type="project" value="InterPro"/>
</dbReference>
<evidence type="ECO:0000313" key="6">
    <source>
        <dbReference type="EMBL" id="SPY48892.1"/>
    </source>
</evidence>
<evidence type="ECO:0000313" key="7">
    <source>
        <dbReference type="Proteomes" id="UP000250070"/>
    </source>
</evidence>
<sequence>MTTGKILENDFFKRDTVEVAKSLIGKKIIRNISGNFFCAKIVETEAYLGLEDMACHSYGGRITDRNKTLYLPGGHIYVYLIYGMYDLLNIVTRDEEHPEAVLIRGVEPLENLDGISKNRFGKAYEDLSTYQRKNLSNGPGKLSMALEINRSLNGKILSKNYLYIGEGEEVPEKDLVITKRIGIDYAGEDANLPLRFCLRDNPYVSKK</sequence>
<dbReference type="InterPro" id="IPR003180">
    <property type="entry name" value="MPG"/>
</dbReference>
<dbReference type="HAMAP" id="MF_00527">
    <property type="entry name" value="3MGH"/>
    <property type="match status" value="1"/>
</dbReference>
<evidence type="ECO:0000256" key="1">
    <source>
        <dbReference type="ARBA" id="ARBA00009232"/>
    </source>
</evidence>
<organism evidence="6 7">
    <name type="scientific">Peptoniphilus harei</name>
    <dbReference type="NCBI Taxonomy" id="54005"/>
    <lineage>
        <taxon>Bacteria</taxon>
        <taxon>Bacillati</taxon>
        <taxon>Bacillota</taxon>
        <taxon>Tissierellia</taxon>
        <taxon>Tissierellales</taxon>
        <taxon>Peptoniphilaceae</taxon>
        <taxon>Peptoniphilus</taxon>
    </lineage>
</organism>
<keyword evidence="3 5" id="KW-0378">Hydrolase</keyword>
<dbReference type="PANTHER" id="PTHR10429">
    <property type="entry name" value="DNA-3-METHYLADENINE GLYCOSYLASE"/>
    <property type="match status" value="1"/>
</dbReference>
<dbReference type="PANTHER" id="PTHR10429:SF0">
    <property type="entry name" value="DNA-3-METHYLADENINE GLYCOSYLASE"/>
    <property type="match status" value="1"/>
</dbReference>
<evidence type="ECO:0000256" key="2">
    <source>
        <dbReference type="ARBA" id="ARBA00022763"/>
    </source>
</evidence>
<dbReference type="OrthoDB" id="9794313at2"/>
<dbReference type="CDD" id="cd00540">
    <property type="entry name" value="AAG"/>
    <property type="match status" value="1"/>
</dbReference>
<dbReference type="Pfam" id="PF02245">
    <property type="entry name" value="Pur_DNA_glyco"/>
    <property type="match status" value="1"/>
</dbReference>
<dbReference type="RefSeq" id="WP_112890439.1">
    <property type="nucleotide sequence ID" value="NZ_CP068103.1"/>
</dbReference>
<name>A0A2X1Y682_9FIRM</name>
<dbReference type="GO" id="GO:0003677">
    <property type="term" value="F:DNA binding"/>
    <property type="evidence" value="ECO:0007669"/>
    <property type="project" value="InterPro"/>
</dbReference>
<gene>
    <name evidence="6" type="ORF">NCTC13076_01984</name>
</gene>
<dbReference type="NCBIfam" id="TIGR00567">
    <property type="entry name" value="3mg"/>
    <property type="match status" value="1"/>
</dbReference>
<dbReference type="Gene3D" id="3.10.300.10">
    <property type="entry name" value="Methylpurine-DNA glycosylase (MPG)"/>
    <property type="match status" value="1"/>
</dbReference>
<dbReference type="EC" id="3.2.2.-" evidence="5"/>
<reference evidence="6 7" key="1">
    <citation type="submission" date="2018-06" db="EMBL/GenBank/DDBJ databases">
        <authorList>
            <consortium name="Pathogen Informatics"/>
            <person name="Doyle S."/>
        </authorList>
    </citation>
    <scope>NUCLEOTIDE SEQUENCE [LARGE SCALE GENOMIC DNA]</scope>
    <source>
        <strain evidence="6 7">NCTC13076</strain>
    </source>
</reference>
<accession>A0A2X1Y682</accession>
<dbReference type="GeneID" id="83861673"/>
<dbReference type="AlphaFoldDB" id="A0A2X1Y682"/>
<keyword evidence="4 5" id="KW-0234">DNA repair</keyword>
<dbReference type="EMBL" id="UATM01000032">
    <property type="protein sequence ID" value="SPY48892.1"/>
    <property type="molecule type" value="Genomic_DNA"/>
</dbReference>
<evidence type="ECO:0000256" key="5">
    <source>
        <dbReference type="HAMAP-Rule" id="MF_00527"/>
    </source>
</evidence>
<proteinExistence type="inferred from homology"/>
<dbReference type="GO" id="GO:0006284">
    <property type="term" value="P:base-excision repair"/>
    <property type="evidence" value="ECO:0007669"/>
    <property type="project" value="InterPro"/>
</dbReference>
<evidence type="ECO:0000256" key="4">
    <source>
        <dbReference type="ARBA" id="ARBA00023204"/>
    </source>
</evidence>
<dbReference type="InterPro" id="IPR036995">
    <property type="entry name" value="MPG_sf"/>
</dbReference>